<dbReference type="Proteomes" id="UP000199409">
    <property type="component" value="Unassembled WGS sequence"/>
</dbReference>
<name>A0A1H4CMM9_9BACT</name>
<dbReference type="GO" id="GO:0004803">
    <property type="term" value="F:transposase activity"/>
    <property type="evidence" value="ECO:0007669"/>
    <property type="project" value="InterPro"/>
</dbReference>
<dbReference type="RefSeq" id="WP_092349394.1">
    <property type="nucleotide sequence ID" value="NZ_FNQN01000008.1"/>
</dbReference>
<evidence type="ECO:0000259" key="1">
    <source>
        <dbReference type="SMART" id="SM01321"/>
    </source>
</evidence>
<dbReference type="SMART" id="SM01321">
    <property type="entry name" value="Y1_Tnp"/>
    <property type="match status" value="1"/>
</dbReference>
<dbReference type="GO" id="GO:0006313">
    <property type="term" value="P:DNA transposition"/>
    <property type="evidence" value="ECO:0007669"/>
    <property type="project" value="InterPro"/>
</dbReference>
<accession>A0A1H4CMM9</accession>
<protein>
    <submittedName>
        <fullName evidence="2">REP element-mobilizing transposase RayT</fullName>
    </submittedName>
</protein>
<keyword evidence="3" id="KW-1185">Reference proteome</keyword>
<gene>
    <name evidence="2" type="ORF">SAMN05660420_02611</name>
</gene>
<feature type="domain" description="Transposase IS200-like" evidence="1">
    <location>
        <begin position="21"/>
        <end position="172"/>
    </location>
</feature>
<reference evidence="2 3" key="1">
    <citation type="submission" date="2016-10" db="EMBL/GenBank/DDBJ databases">
        <authorList>
            <person name="de Groot N.N."/>
        </authorList>
    </citation>
    <scope>NUCLEOTIDE SEQUENCE [LARGE SCALE GENOMIC DNA]</scope>
    <source>
        <strain evidence="2 3">DSM 7343</strain>
    </source>
</reference>
<dbReference type="STRING" id="37625.SAMN05660420_02611"/>
<proteinExistence type="predicted"/>
<dbReference type="SUPFAM" id="SSF143422">
    <property type="entry name" value="Transposase IS200-like"/>
    <property type="match status" value="1"/>
</dbReference>
<dbReference type="InterPro" id="IPR052715">
    <property type="entry name" value="RAYT_transposase"/>
</dbReference>
<evidence type="ECO:0000313" key="2">
    <source>
        <dbReference type="EMBL" id="SEA61292.1"/>
    </source>
</evidence>
<dbReference type="AlphaFoldDB" id="A0A1H4CMM9"/>
<evidence type="ECO:0000313" key="3">
    <source>
        <dbReference type="Proteomes" id="UP000199409"/>
    </source>
</evidence>
<dbReference type="Gene3D" id="3.30.70.1290">
    <property type="entry name" value="Transposase IS200-like"/>
    <property type="match status" value="1"/>
</dbReference>
<dbReference type="PANTHER" id="PTHR36966">
    <property type="entry name" value="REP-ASSOCIATED TYROSINE TRANSPOSASE"/>
    <property type="match status" value="1"/>
</dbReference>
<dbReference type="OrthoDB" id="9800147at2"/>
<dbReference type="InterPro" id="IPR036515">
    <property type="entry name" value="Transposase_17_sf"/>
</dbReference>
<dbReference type="GO" id="GO:0043565">
    <property type="term" value="F:sequence-specific DNA binding"/>
    <property type="evidence" value="ECO:0007669"/>
    <property type="project" value="TreeGrafter"/>
</dbReference>
<dbReference type="EMBL" id="FNQN01000008">
    <property type="protein sequence ID" value="SEA61292.1"/>
    <property type="molecule type" value="Genomic_DNA"/>
</dbReference>
<dbReference type="InterPro" id="IPR002686">
    <property type="entry name" value="Transposase_17"/>
</dbReference>
<organism evidence="2 3">
    <name type="scientific">Desulfuromusa kysingii</name>
    <dbReference type="NCBI Taxonomy" id="37625"/>
    <lineage>
        <taxon>Bacteria</taxon>
        <taxon>Pseudomonadati</taxon>
        <taxon>Thermodesulfobacteriota</taxon>
        <taxon>Desulfuromonadia</taxon>
        <taxon>Desulfuromonadales</taxon>
        <taxon>Geopsychrobacteraceae</taxon>
        <taxon>Desulfuromusa</taxon>
    </lineage>
</organism>
<dbReference type="PANTHER" id="PTHR36966:SF1">
    <property type="entry name" value="REP-ASSOCIATED TYROSINE TRANSPOSASE"/>
    <property type="match status" value="1"/>
</dbReference>
<sequence length="191" mass="21452">MNFNPEIHERRSIRMVDYDYSSAGFYFVTICVQGRESLLGEIADGVITLNDAGRMVENSWLELPAKYPDMAIDEHVIMPNHFHGIIILQPPVVVGAPLAAPGYGKNGTTDQGAASSAPTLGDVIRAFKSISAINVNISLDRSGQPLWQRNYYERIIRNENELHNIRQYIRNNPAQWDDDNENPTNQRNSAP</sequence>